<evidence type="ECO:0000313" key="4">
    <source>
        <dbReference type="RefSeq" id="XP_071924674.1"/>
    </source>
</evidence>
<dbReference type="RefSeq" id="XP_071924768.1">
    <property type="nucleotide sequence ID" value="XM_072068667.1"/>
</dbReference>
<dbReference type="SUPFAM" id="SSF56672">
    <property type="entry name" value="DNA/RNA polymerases"/>
    <property type="match status" value="1"/>
</dbReference>
<evidence type="ECO:0000313" key="3">
    <source>
        <dbReference type="Proteomes" id="UP001652660"/>
    </source>
</evidence>
<evidence type="ECO:0000313" key="6">
    <source>
        <dbReference type="RefSeq" id="XP_071924720.1"/>
    </source>
</evidence>
<protein>
    <recommendedName>
        <fullName evidence="2">Reverse transcriptase/retrotransposon-derived protein RNase H-like domain-containing protein</fullName>
    </recommendedName>
</protein>
<feature type="coiled-coil region" evidence="1">
    <location>
        <begin position="264"/>
        <end position="295"/>
    </location>
</feature>
<dbReference type="Pfam" id="PF17919">
    <property type="entry name" value="RT_RNaseH_2"/>
    <property type="match status" value="1"/>
</dbReference>
<name>A0ABM4VYW0_COFAR</name>
<organism evidence="3 6">
    <name type="scientific">Coffea arabica</name>
    <name type="common">Arabian coffee</name>
    <dbReference type="NCBI Taxonomy" id="13443"/>
    <lineage>
        <taxon>Eukaryota</taxon>
        <taxon>Viridiplantae</taxon>
        <taxon>Streptophyta</taxon>
        <taxon>Embryophyta</taxon>
        <taxon>Tracheophyta</taxon>
        <taxon>Spermatophyta</taxon>
        <taxon>Magnoliopsida</taxon>
        <taxon>eudicotyledons</taxon>
        <taxon>Gunneridae</taxon>
        <taxon>Pentapetalae</taxon>
        <taxon>asterids</taxon>
        <taxon>lamiids</taxon>
        <taxon>Gentianales</taxon>
        <taxon>Rubiaceae</taxon>
        <taxon>Ixoroideae</taxon>
        <taxon>Gardenieae complex</taxon>
        <taxon>Bertiereae - Coffeeae clade</taxon>
        <taxon>Coffeeae</taxon>
        <taxon>Coffea</taxon>
    </lineage>
</organism>
<evidence type="ECO:0000259" key="2">
    <source>
        <dbReference type="Pfam" id="PF17919"/>
    </source>
</evidence>
<dbReference type="Gene3D" id="3.10.20.370">
    <property type="match status" value="1"/>
</dbReference>
<gene>
    <name evidence="6" type="primary">LOC140015799</name>
    <name evidence="4" type="synonym">LOC140015757</name>
    <name evidence="5" type="synonym">LOC140015792</name>
    <name evidence="7" type="synonym">LOC140015843</name>
</gene>
<dbReference type="PANTHER" id="PTHR34072:SF57">
    <property type="entry name" value="RNA-DIRECTED DNA POLYMERASE"/>
    <property type="match status" value="1"/>
</dbReference>
<reference evidence="4 5" key="1">
    <citation type="submission" date="2025-05" db="UniProtKB">
        <authorList>
            <consortium name="RefSeq"/>
        </authorList>
    </citation>
    <scope>IDENTIFICATION</scope>
    <source>
        <tissue evidence="4 5">Leaves</tissue>
    </source>
</reference>
<dbReference type="InterPro" id="IPR036397">
    <property type="entry name" value="RNaseH_sf"/>
</dbReference>
<keyword evidence="3" id="KW-1185">Reference proteome</keyword>
<accession>A0ABM4VYW0</accession>
<dbReference type="InterPro" id="IPR041577">
    <property type="entry name" value="RT_RNaseH_2"/>
</dbReference>
<evidence type="ECO:0000313" key="7">
    <source>
        <dbReference type="RefSeq" id="XP_071924768.1"/>
    </source>
</evidence>
<dbReference type="InterPro" id="IPR043502">
    <property type="entry name" value="DNA/RNA_pol_sf"/>
</dbReference>
<dbReference type="GeneID" id="140015799"/>
<dbReference type="Gene3D" id="3.30.420.10">
    <property type="entry name" value="Ribonuclease H-like superfamily/Ribonuclease H"/>
    <property type="match status" value="1"/>
</dbReference>
<evidence type="ECO:0000256" key="1">
    <source>
        <dbReference type="SAM" id="Coils"/>
    </source>
</evidence>
<feature type="domain" description="Reverse transcriptase/retrotransposon-derived protein RNase H-like" evidence="2">
    <location>
        <begin position="2"/>
        <end position="93"/>
    </location>
</feature>
<dbReference type="RefSeq" id="XP_071924720.1">
    <property type="nucleotide sequence ID" value="XM_072068619.1"/>
</dbReference>
<keyword evidence="1" id="KW-0175">Coiled coil</keyword>
<dbReference type="InterPro" id="IPR012337">
    <property type="entry name" value="RNaseH-like_sf"/>
</dbReference>
<sequence>MTFDKLKESLTSPPVIQPPDWSLPFEIMCDASDYAVGAVLGQRIGRTAHAIYYASKALNGVQFNYSTTEKELLVVVLVLEKFRPYLLDAKVTVFSDHAILRYLMTKKDKEQPLRETFPEEQLLAINSFAPWYADIVNFLVTNQLLTDWPKTKRDKLKSDVKYYIWDDPYLWRQYYVSKWVEAKPICTNDSRVVAEFFKSNIFVRFEMPRVVISDRGIHFCNKIIAALFRKYGVLYKTCLREGLSSSRGVRTQGVLGGEECNMNLEDAGVQRKLQLQELEKIRNEAYENVTIYKEKMEIQSLKTENKFVVNGHRLKPYFEGFSVKEVEVVHLKDPIYLV</sequence>
<dbReference type="SUPFAM" id="SSF53098">
    <property type="entry name" value="Ribonuclease H-like"/>
    <property type="match status" value="1"/>
</dbReference>
<dbReference type="Proteomes" id="UP001652660">
    <property type="component" value="Chromosome 10c"/>
</dbReference>
<dbReference type="RefSeq" id="XP_071924674.1">
    <property type="nucleotide sequence ID" value="XM_072068573.1"/>
</dbReference>
<dbReference type="RefSeq" id="XP_071924713.1">
    <property type="nucleotide sequence ID" value="XM_072068612.1"/>
</dbReference>
<evidence type="ECO:0000313" key="5">
    <source>
        <dbReference type="RefSeq" id="XP_071924713.1"/>
    </source>
</evidence>
<dbReference type="PANTHER" id="PTHR34072">
    <property type="entry name" value="ENZYMATIC POLYPROTEIN-RELATED"/>
    <property type="match status" value="1"/>
</dbReference>
<proteinExistence type="predicted"/>